<feature type="transmembrane region" description="Helical" evidence="5">
    <location>
        <begin position="400"/>
        <end position="421"/>
    </location>
</feature>
<dbReference type="GO" id="GO:0016020">
    <property type="term" value="C:membrane"/>
    <property type="evidence" value="ECO:0007669"/>
    <property type="project" value="UniProtKB-SubCell"/>
</dbReference>
<dbReference type="InterPro" id="IPR052962">
    <property type="entry name" value="AA_Transporter_AGT"/>
</dbReference>
<evidence type="ECO:0000313" key="7">
    <source>
        <dbReference type="Proteomes" id="UP000242175"/>
    </source>
</evidence>
<protein>
    <recommendedName>
        <fullName evidence="8">Amino acid permease</fullName>
    </recommendedName>
</protein>
<accession>A0A220VF22</accession>
<feature type="transmembrane region" description="Helical" evidence="5">
    <location>
        <begin position="427"/>
        <end position="445"/>
    </location>
</feature>
<proteinExistence type="predicted"/>
<organism evidence="6 7">
    <name type="scientific">Paraphotobacterium marinum</name>
    <dbReference type="NCBI Taxonomy" id="1755811"/>
    <lineage>
        <taxon>Bacteria</taxon>
        <taxon>Pseudomonadati</taxon>
        <taxon>Pseudomonadota</taxon>
        <taxon>Gammaproteobacteria</taxon>
        <taxon>Vibrionales</taxon>
        <taxon>Vibrionaceae</taxon>
        <taxon>Paraphotobacterium</taxon>
    </lineage>
</organism>
<dbReference type="Proteomes" id="UP000242175">
    <property type="component" value="Chromosome small"/>
</dbReference>
<dbReference type="PIRSF" id="PIRSF006060">
    <property type="entry name" value="AA_transporter"/>
    <property type="match status" value="1"/>
</dbReference>
<feature type="transmembrane region" description="Helical" evidence="5">
    <location>
        <begin position="7"/>
        <end position="27"/>
    </location>
</feature>
<evidence type="ECO:0000256" key="4">
    <source>
        <dbReference type="ARBA" id="ARBA00023136"/>
    </source>
</evidence>
<evidence type="ECO:0000256" key="1">
    <source>
        <dbReference type="ARBA" id="ARBA00004141"/>
    </source>
</evidence>
<reference evidence="6 7" key="1">
    <citation type="journal article" date="2016" name="Int. J. Syst. Evol. Microbiol.">
        <title>Paraphotobacterium marinum gen. nov., sp. nov., a member of the family Vibrionaceae, isolated from surface seawater.</title>
        <authorList>
            <person name="Huang Z."/>
            <person name="Dong C."/>
            <person name="Shao Z."/>
        </authorList>
    </citation>
    <scope>NUCLEOTIDE SEQUENCE [LARGE SCALE GENOMIC DNA]</scope>
    <source>
        <strain evidence="6 7">NSCS20N07D</strain>
    </source>
</reference>
<dbReference type="PANTHER" id="PTHR47547">
    <property type="match status" value="1"/>
</dbReference>
<dbReference type="AlphaFoldDB" id="A0A220VF22"/>
<evidence type="ECO:0000256" key="2">
    <source>
        <dbReference type="ARBA" id="ARBA00022692"/>
    </source>
</evidence>
<keyword evidence="7" id="KW-1185">Reference proteome</keyword>
<keyword evidence="3 5" id="KW-1133">Transmembrane helix</keyword>
<feature type="transmembrane region" description="Helical" evidence="5">
    <location>
        <begin position="39"/>
        <end position="61"/>
    </location>
</feature>
<feature type="transmembrane region" description="Helical" evidence="5">
    <location>
        <begin position="82"/>
        <end position="106"/>
    </location>
</feature>
<dbReference type="Pfam" id="PF13520">
    <property type="entry name" value="AA_permease_2"/>
    <property type="match status" value="1"/>
</dbReference>
<evidence type="ECO:0000256" key="3">
    <source>
        <dbReference type="ARBA" id="ARBA00022989"/>
    </source>
</evidence>
<comment type="subcellular location">
    <subcellularLocation>
        <location evidence="1">Membrane</location>
        <topology evidence="1">Multi-pass membrane protein</topology>
    </subcellularLocation>
</comment>
<feature type="transmembrane region" description="Helical" evidence="5">
    <location>
        <begin position="157"/>
        <end position="175"/>
    </location>
</feature>
<feature type="transmembrane region" description="Helical" evidence="5">
    <location>
        <begin position="457"/>
        <end position="475"/>
    </location>
</feature>
<evidence type="ECO:0000313" key="6">
    <source>
        <dbReference type="EMBL" id="ASK78901.1"/>
    </source>
</evidence>
<feature type="transmembrane region" description="Helical" evidence="5">
    <location>
        <begin position="276"/>
        <end position="295"/>
    </location>
</feature>
<feature type="transmembrane region" description="Helical" evidence="5">
    <location>
        <begin position="126"/>
        <end position="145"/>
    </location>
</feature>
<dbReference type="EMBL" id="CP022356">
    <property type="protein sequence ID" value="ASK78901.1"/>
    <property type="molecule type" value="Genomic_DNA"/>
</dbReference>
<dbReference type="OrthoDB" id="9762947at2"/>
<keyword evidence="4 5" id="KW-0472">Membrane</keyword>
<dbReference type="PANTHER" id="PTHR47547:SF1">
    <property type="entry name" value="ASPARTATE-PROTON SYMPORTER"/>
    <property type="match status" value="1"/>
</dbReference>
<name>A0A220VF22_9GAMM</name>
<dbReference type="RefSeq" id="WP_089073809.1">
    <property type="nucleotide sequence ID" value="NZ_CBCSAM010000006.1"/>
</dbReference>
<dbReference type="KEGG" id="pmai:CF386_07480"/>
<feature type="transmembrane region" description="Helical" evidence="5">
    <location>
        <begin position="195"/>
        <end position="214"/>
    </location>
</feature>
<feature type="transmembrane region" description="Helical" evidence="5">
    <location>
        <begin position="481"/>
        <end position="501"/>
    </location>
</feature>
<sequence length="523" mass="56956">MSTKKNLTTFSLFAASVSGMIGSGWLLGPLTTAQIAGPASIISWIMGGVLMAIIAACFSFLSKNIPTTGGSVRFFQISHGHFAGFSISWITWIAWASVPAIEALAVLQYSGNYIPGLMTKGPSPELTHIGILAGIALIVVIALINIAGVKAFNKTNYIILAMKLFIPIGAIFYLFFSSNSVNHVENFSNFAPNGWKAVLSALPLAGVFYSFLGFNPAIEMSRETKDPKRSVPRALFFSLLFTTVVYSLLQIAFIYALPNSSYANGWDHLSFTGSSAPIAGLLTLFGVAVFVKILYLDAIIAPFGTGLVISATTSRMTCAMSDNKYLPKYLSKFCPKGTPVNSIIFNSIIAICYLFTFTSWKSLVGLLVASLTLGYIVGPLALGLLTTQNKINFKEHHKKYIHALCITALIICTLIVYWAGWDVIKKIGVIFTVGYVILGCMYFINKNNFENINLVKGSWVFLYILGLCIFSYFGTFGGTNVIPFGIDIVYLSIFATAIYYMSIKISNYQVSDSTQDAPEFSMS</sequence>
<evidence type="ECO:0008006" key="8">
    <source>
        <dbReference type="Google" id="ProtNLM"/>
    </source>
</evidence>
<dbReference type="Gene3D" id="1.20.1740.10">
    <property type="entry name" value="Amino acid/polyamine transporter I"/>
    <property type="match status" value="1"/>
</dbReference>
<feature type="transmembrane region" description="Helical" evidence="5">
    <location>
        <begin position="338"/>
        <end position="357"/>
    </location>
</feature>
<dbReference type="GO" id="GO:0022857">
    <property type="term" value="F:transmembrane transporter activity"/>
    <property type="evidence" value="ECO:0007669"/>
    <property type="project" value="InterPro"/>
</dbReference>
<gene>
    <name evidence="6" type="ORF">CF386_07480</name>
</gene>
<feature type="transmembrane region" description="Helical" evidence="5">
    <location>
        <begin position="363"/>
        <end position="388"/>
    </location>
</feature>
<keyword evidence="2 5" id="KW-0812">Transmembrane</keyword>
<evidence type="ECO:0000256" key="5">
    <source>
        <dbReference type="SAM" id="Phobius"/>
    </source>
</evidence>
<dbReference type="InterPro" id="IPR002293">
    <property type="entry name" value="AA/rel_permease1"/>
</dbReference>
<feature type="transmembrane region" description="Helical" evidence="5">
    <location>
        <begin position="235"/>
        <end position="256"/>
    </location>
</feature>